<evidence type="ECO:0000259" key="6">
    <source>
        <dbReference type="Pfam" id="PF08543"/>
    </source>
</evidence>
<dbReference type="GO" id="GO:0005829">
    <property type="term" value="C:cytosol"/>
    <property type="evidence" value="ECO:0007669"/>
    <property type="project" value="TreeGrafter"/>
</dbReference>
<evidence type="ECO:0000256" key="3">
    <source>
        <dbReference type="ARBA" id="ARBA00022741"/>
    </source>
</evidence>
<dbReference type="EC" id="2.7.1.35" evidence="1"/>
<dbReference type="Pfam" id="PF08543">
    <property type="entry name" value="Phos_pyr_kin"/>
    <property type="match status" value="1"/>
</dbReference>
<evidence type="ECO:0000313" key="8">
    <source>
        <dbReference type="Proteomes" id="UP000002710"/>
    </source>
</evidence>
<dbReference type="InterPro" id="IPR029056">
    <property type="entry name" value="Ribokinase-like"/>
</dbReference>
<keyword evidence="4 7" id="KW-0418">Kinase</keyword>
<dbReference type="GO" id="GO:0005524">
    <property type="term" value="F:ATP binding"/>
    <property type="evidence" value="ECO:0007669"/>
    <property type="project" value="UniProtKB-KW"/>
</dbReference>
<dbReference type="KEGG" id="dde:Dde_2742"/>
<dbReference type="Proteomes" id="UP000002710">
    <property type="component" value="Chromosome"/>
</dbReference>
<dbReference type="RefSeq" id="WP_011368562.1">
    <property type="nucleotide sequence ID" value="NC_007519.1"/>
</dbReference>
<keyword evidence="8" id="KW-1185">Reference proteome</keyword>
<dbReference type="NCBIfam" id="NF005491">
    <property type="entry name" value="PRK07105.1"/>
    <property type="match status" value="1"/>
</dbReference>
<keyword evidence="2" id="KW-0808">Transferase</keyword>
<protein>
    <recommendedName>
        <fullName evidence="1">pyridoxal kinase</fullName>
        <ecNumber evidence="1">2.7.1.35</ecNumber>
    </recommendedName>
</protein>
<dbReference type="GO" id="GO:0009443">
    <property type="term" value="P:pyridoxal 5'-phosphate salvage"/>
    <property type="evidence" value="ECO:0007669"/>
    <property type="project" value="InterPro"/>
</dbReference>
<dbReference type="eggNOG" id="COG2240">
    <property type="taxonomic scope" value="Bacteria"/>
</dbReference>
<gene>
    <name evidence="7" type="ordered locus">Dde_2742</name>
</gene>
<dbReference type="AlphaFoldDB" id="Q30XQ8"/>
<evidence type="ECO:0000256" key="4">
    <source>
        <dbReference type="ARBA" id="ARBA00022777"/>
    </source>
</evidence>
<name>Q30XQ8_OLEA2</name>
<dbReference type="PANTHER" id="PTHR10534">
    <property type="entry name" value="PYRIDOXAL KINASE"/>
    <property type="match status" value="1"/>
</dbReference>
<accession>Q30XQ8</accession>
<dbReference type="InterPro" id="IPR013749">
    <property type="entry name" value="PM/HMP-P_kinase-1"/>
</dbReference>
<dbReference type="GO" id="GO:0008478">
    <property type="term" value="F:pyridoxal kinase activity"/>
    <property type="evidence" value="ECO:0007669"/>
    <property type="project" value="UniProtKB-EC"/>
</dbReference>
<dbReference type="Gene3D" id="3.40.1190.20">
    <property type="match status" value="1"/>
</dbReference>
<proteinExistence type="predicted"/>
<dbReference type="InterPro" id="IPR004625">
    <property type="entry name" value="PyrdxlKinase"/>
</dbReference>
<dbReference type="STRING" id="207559.Dde_2742"/>
<keyword evidence="3" id="KW-0547">Nucleotide-binding</keyword>
<evidence type="ECO:0000256" key="1">
    <source>
        <dbReference type="ARBA" id="ARBA00012104"/>
    </source>
</evidence>
<dbReference type="SUPFAM" id="SSF53613">
    <property type="entry name" value="Ribokinase-like"/>
    <property type="match status" value="1"/>
</dbReference>
<evidence type="ECO:0000256" key="2">
    <source>
        <dbReference type="ARBA" id="ARBA00022679"/>
    </source>
</evidence>
<dbReference type="EMBL" id="CP000112">
    <property type="protein sequence ID" value="ABB39538.1"/>
    <property type="molecule type" value="Genomic_DNA"/>
</dbReference>
<keyword evidence="5" id="KW-0067">ATP-binding</keyword>
<evidence type="ECO:0000256" key="5">
    <source>
        <dbReference type="ARBA" id="ARBA00022840"/>
    </source>
</evidence>
<dbReference type="DNASU" id="3757765"/>
<reference evidence="7 8" key="1">
    <citation type="journal article" date="2011" name="J. Bacteriol.">
        <title>Complete genome sequence and updated annotation of Desulfovibrio alaskensis G20.</title>
        <authorList>
            <person name="Hauser L.J."/>
            <person name="Land M.L."/>
            <person name="Brown S.D."/>
            <person name="Larimer F."/>
            <person name="Keller K.L."/>
            <person name="Rapp-Giles B.J."/>
            <person name="Price M.N."/>
            <person name="Lin M."/>
            <person name="Bruce D.C."/>
            <person name="Detter J.C."/>
            <person name="Tapia R."/>
            <person name="Han C.S."/>
            <person name="Goodwin L.A."/>
            <person name="Cheng J.F."/>
            <person name="Pitluck S."/>
            <person name="Copeland A."/>
            <person name="Lucas S."/>
            <person name="Nolan M."/>
            <person name="Lapidus A.L."/>
            <person name="Palumbo A.V."/>
            <person name="Wall J.D."/>
        </authorList>
    </citation>
    <scope>NUCLEOTIDE SEQUENCE [LARGE SCALE GENOMIC DNA]</scope>
    <source>
        <strain evidence="8">ATCC BAA 1058 / DSM 17464 / G20</strain>
    </source>
</reference>
<evidence type="ECO:0000313" key="7">
    <source>
        <dbReference type="EMBL" id="ABB39538.1"/>
    </source>
</evidence>
<dbReference type="CDD" id="cd01173">
    <property type="entry name" value="pyridoxal_pyridoxamine_kinase"/>
    <property type="match status" value="1"/>
</dbReference>
<organism evidence="7 8">
    <name type="scientific">Oleidesulfovibrio alaskensis (strain ATCC BAA-1058 / DSM 17464 / G20)</name>
    <name type="common">Desulfovibrio alaskensis</name>
    <dbReference type="NCBI Taxonomy" id="207559"/>
    <lineage>
        <taxon>Bacteria</taxon>
        <taxon>Pseudomonadati</taxon>
        <taxon>Thermodesulfobacteriota</taxon>
        <taxon>Desulfovibrionia</taxon>
        <taxon>Desulfovibrionales</taxon>
        <taxon>Desulfovibrionaceae</taxon>
        <taxon>Oleidesulfovibrio</taxon>
    </lineage>
</organism>
<dbReference type="PANTHER" id="PTHR10534:SF2">
    <property type="entry name" value="PYRIDOXAL KINASE"/>
    <property type="match status" value="1"/>
</dbReference>
<feature type="domain" description="Pyridoxamine kinase/Phosphomethylpyrimidine kinase" evidence="6">
    <location>
        <begin position="30"/>
        <end position="259"/>
    </location>
</feature>
<sequence>MRTPVPRVAAIHDLSGFGRTSLTVAMPVLSSMGVQVCPLPTAVLSTHTSGFENFSFVDLTEQMHSILDHWQSLNLKFDAVYSGFLGSPEQVDIVARCIDMFRTPDGLAVVDPVMGDNGEMEPTMTLEMVHRMRWLVTKADIITPNFTEAAFLLDEKYTTEATVSTVKDWLRRLTAMGPSIAIITSVPVHGDERRSAVMAYNRRHDRFWKVDCSYIPAHYPGTGDTFASVVTGALLQGDSLPIAMDRAVQFVTMGIRATFGHNLPSRDGILLERVLDTLRAPVTSSSFELLDNDGEQCACR</sequence>
<dbReference type="HOGENOM" id="CLU_046496_2_0_7"/>